<name>A0A024G691_9STRA</name>
<dbReference type="AlphaFoldDB" id="A0A024G691"/>
<evidence type="ECO:0000313" key="2">
    <source>
        <dbReference type="Proteomes" id="UP000053237"/>
    </source>
</evidence>
<comment type="caution">
    <text evidence="1">The sequence shown here is derived from an EMBL/GenBank/DDBJ whole genome shotgun (WGS) entry which is preliminary data.</text>
</comment>
<sequence>MEEGRQVIVKFATKYGKKVHEFCALQGFAPKLLACEKLPSEWFFIVMEKVDQLQLLTVVVDQHRPKILDDLKTIKKRLCDVKFVDGDLREGNVLWDVRSEQVVLIDFDWAGKENKGVYPPFMNNAIKWPDGAESEMPLRVEHEYWFKKLVKRLDV</sequence>
<proteinExistence type="predicted"/>
<protein>
    <recommendedName>
        <fullName evidence="3">Aminoglycoside phosphotransferase domain-containing protein</fullName>
    </recommendedName>
</protein>
<dbReference type="OrthoDB" id="155726at2759"/>
<reference evidence="1 2" key="1">
    <citation type="submission" date="2012-05" db="EMBL/GenBank/DDBJ databases">
        <title>Recombination and specialization in a pathogen metapopulation.</title>
        <authorList>
            <person name="Gardiner A."/>
            <person name="Kemen E."/>
            <person name="Schultz-Larsen T."/>
            <person name="MacLean D."/>
            <person name="Van Oosterhout C."/>
            <person name="Jones J.D.G."/>
        </authorList>
    </citation>
    <scope>NUCLEOTIDE SEQUENCE [LARGE SCALE GENOMIC DNA]</scope>
    <source>
        <strain evidence="1 2">Ac Nc2</strain>
    </source>
</reference>
<evidence type="ECO:0008006" key="3">
    <source>
        <dbReference type="Google" id="ProtNLM"/>
    </source>
</evidence>
<dbReference type="InterPro" id="IPR011009">
    <property type="entry name" value="Kinase-like_dom_sf"/>
</dbReference>
<dbReference type="SUPFAM" id="SSF56112">
    <property type="entry name" value="Protein kinase-like (PK-like)"/>
    <property type="match status" value="1"/>
</dbReference>
<evidence type="ECO:0000313" key="1">
    <source>
        <dbReference type="EMBL" id="CCI42272.1"/>
    </source>
</evidence>
<gene>
    <name evidence="1" type="ORF">BN9_030560</name>
</gene>
<dbReference type="EMBL" id="CAIX01000031">
    <property type="protein sequence ID" value="CCI42272.1"/>
    <property type="molecule type" value="Genomic_DNA"/>
</dbReference>
<accession>A0A024G691</accession>
<dbReference type="Gene3D" id="1.10.510.10">
    <property type="entry name" value="Transferase(Phosphotransferase) domain 1"/>
    <property type="match status" value="1"/>
</dbReference>
<organism evidence="1 2">
    <name type="scientific">Albugo candida</name>
    <dbReference type="NCBI Taxonomy" id="65357"/>
    <lineage>
        <taxon>Eukaryota</taxon>
        <taxon>Sar</taxon>
        <taxon>Stramenopiles</taxon>
        <taxon>Oomycota</taxon>
        <taxon>Peronosporomycetes</taxon>
        <taxon>Albuginales</taxon>
        <taxon>Albuginaceae</taxon>
        <taxon>Albugo</taxon>
    </lineage>
</organism>
<keyword evidence="2" id="KW-1185">Reference proteome</keyword>
<dbReference type="InParanoid" id="A0A024G691"/>
<dbReference type="Proteomes" id="UP000053237">
    <property type="component" value="Unassembled WGS sequence"/>
</dbReference>